<evidence type="ECO:0000313" key="9">
    <source>
        <dbReference type="Proteomes" id="UP000036771"/>
    </source>
</evidence>
<feature type="transmembrane region" description="Helical" evidence="7">
    <location>
        <begin position="329"/>
        <end position="354"/>
    </location>
</feature>
<dbReference type="SUPFAM" id="SSF103473">
    <property type="entry name" value="MFS general substrate transporter"/>
    <property type="match status" value="1"/>
</dbReference>
<keyword evidence="3" id="KW-0813">Transport</keyword>
<protein>
    <submittedName>
        <fullName evidence="8">Muropeptide transporter</fullName>
    </submittedName>
</protein>
<feature type="transmembrane region" description="Helical" evidence="7">
    <location>
        <begin position="276"/>
        <end position="297"/>
    </location>
</feature>
<sequence length="434" mass="48061">MTISSHQSTAIYRDPRIFGIFFLGFSSGLPFLLTLATLHVWLSEAGAHKTVIGFFVLITLPYTLKFLWAPFIDHLPFPFLTKIFGRRKGWLLGSQLCLIFALLLLGTTNPHTHIFMTALAGVLVALCSATQDIVFEAYRVEVLDAHEIGPGAGASMLGYRFGMWVSGAGALYLASYFSWFVTYAFMAACVSVGIITTLLSPEPQNSYNLQSSASSRGYSHLLSKIRLSLLSFLKQENWQIIVLYIFCYKIGDTILNVMTAPFLLETGFSKIEIAHVAKSFGIGAVILGGFMGSLMLTRKPLIDTLIICSLLQIFSCLMFALQAHMGHDLWMLFATIGIENFTCGMGTASFIAYLSNLCRMPFTATHYALLSSIGSLARVSFSSLAGWSADRLEWVDFYLLTACACVPCFLVLVFFSHHFEYRTSLPFMFGAKRA</sequence>
<evidence type="ECO:0000256" key="6">
    <source>
        <dbReference type="ARBA" id="ARBA00023136"/>
    </source>
</evidence>
<feature type="transmembrane region" description="Helical" evidence="7">
    <location>
        <begin position="114"/>
        <end position="135"/>
    </location>
</feature>
<dbReference type="PANTHER" id="PTHR12778:SF10">
    <property type="entry name" value="MAJOR FACILITATOR SUPERFAMILY DOMAIN-CONTAINING PROTEIN 3"/>
    <property type="match status" value="1"/>
</dbReference>
<dbReference type="GO" id="GO:0022857">
    <property type="term" value="F:transmembrane transporter activity"/>
    <property type="evidence" value="ECO:0007669"/>
    <property type="project" value="InterPro"/>
</dbReference>
<keyword evidence="4 7" id="KW-0812">Transmembrane</keyword>
<keyword evidence="9" id="KW-1185">Reference proteome</keyword>
<reference evidence="8 9" key="1">
    <citation type="submission" date="2015-03" db="EMBL/GenBank/DDBJ databases">
        <title>Caedibacter varicaedens, whole genome shotgun sequence.</title>
        <authorList>
            <person name="Suzuki H."/>
            <person name="Dapper A.L."/>
            <person name="Gibson A.K."/>
            <person name="Jackson C."/>
            <person name="Lee H."/>
            <person name="Pejaver V.R."/>
            <person name="Doak T."/>
            <person name="Lynch M."/>
        </authorList>
    </citation>
    <scope>NUCLEOTIDE SEQUENCE [LARGE SCALE GENOMIC DNA]</scope>
</reference>
<feature type="transmembrane region" description="Helical" evidence="7">
    <location>
        <begin position="241"/>
        <end position="264"/>
    </location>
</feature>
<name>A0A0K8MBY2_9PROT</name>
<evidence type="ECO:0000256" key="3">
    <source>
        <dbReference type="ARBA" id="ARBA00022448"/>
    </source>
</evidence>
<dbReference type="EMBL" id="BBVC01000002">
    <property type="protein sequence ID" value="GAO97409.1"/>
    <property type="molecule type" value="Genomic_DNA"/>
</dbReference>
<evidence type="ECO:0000256" key="4">
    <source>
        <dbReference type="ARBA" id="ARBA00022692"/>
    </source>
</evidence>
<dbReference type="STRING" id="1629334.Cva_00040"/>
<feature type="transmembrane region" description="Helical" evidence="7">
    <location>
        <begin position="304"/>
        <end position="323"/>
    </location>
</feature>
<dbReference type="AlphaFoldDB" id="A0A0K8MBY2"/>
<dbReference type="Gene3D" id="1.20.1250.20">
    <property type="entry name" value="MFS general substrate transporter like domains"/>
    <property type="match status" value="1"/>
</dbReference>
<feature type="transmembrane region" description="Helical" evidence="7">
    <location>
        <begin position="156"/>
        <end position="174"/>
    </location>
</feature>
<dbReference type="Pfam" id="PF07690">
    <property type="entry name" value="MFS_1"/>
    <property type="match status" value="2"/>
</dbReference>
<dbReference type="GO" id="GO:0016020">
    <property type="term" value="C:membrane"/>
    <property type="evidence" value="ECO:0007669"/>
    <property type="project" value="UniProtKB-SubCell"/>
</dbReference>
<organism evidence="8 9">
    <name type="scientific">Caedimonas varicaedens</name>
    <dbReference type="NCBI Taxonomy" id="1629334"/>
    <lineage>
        <taxon>Bacteria</taxon>
        <taxon>Pseudomonadati</taxon>
        <taxon>Pseudomonadota</taxon>
        <taxon>Alphaproteobacteria</taxon>
        <taxon>Holosporales</taxon>
        <taxon>Caedimonadaceae</taxon>
        <taxon>Caedimonas</taxon>
    </lineage>
</organism>
<keyword evidence="6 7" id="KW-0472">Membrane</keyword>
<proteinExistence type="inferred from homology"/>
<evidence type="ECO:0000256" key="1">
    <source>
        <dbReference type="ARBA" id="ARBA00004141"/>
    </source>
</evidence>
<evidence type="ECO:0000256" key="5">
    <source>
        <dbReference type="ARBA" id="ARBA00022989"/>
    </source>
</evidence>
<feature type="transmembrane region" description="Helical" evidence="7">
    <location>
        <begin position="47"/>
        <end position="68"/>
    </location>
</feature>
<dbReference type="PANTHER" id="PTHR12778">
    <property type="entry name" value="SOLUTE CARRIER FAMILY 33 ACETYL-COA TRANSPORTER -RELATED"/>
    <property type="match status" value="1"/>
</dbReference>
<dbReference type="Proteomes" id="UP000036771">
    <property type="component" value="Unassembled WGS sequence"/>
</dbReference>
<dbReference type="NCBIfam" id="TIGR00901">
    <property type="entry name" value="2A0125"/>
    <property type="match status" value="1"/>
</dbReference>
<dbReference type="InterPro" id="IPR036259">
    <property type="entry name" value="MFS_trans_sf"/>
</dbReference>
<keyword evidence="5 7" id="KW-1133">Transmembrane helix</keyword>
<comment type="similarity">
    <text evidence="2">Belongs to the major facilitator superfamily.</text>
</comment>
<dbReference type="InterPro" id="IPR004752">
    <property type="entry name" value="AmpG_permease/AT-1"/>
</dbReference>
<gene>
    <name evidence="8" type="ORF">Cva_00040</name>
</gene>
<accession>A0A0K8MBY2</accession>
<feature type="transmembrane region" description="Helical" evidence="7">
    <location>
        <begin position="366"/>
        <end position="385"/>
    </location>
</feature>
<feature type="transmembrane region" description="Helical" evidence="7">
    <location>
        <begin position="397"/>
        <end position="415"/>
    </location>
</feature>
<evidence type="ECO:0000256" key="2">
    <source>
        <dbReference type="ARBA" id="ARBA00008335"/>
    </source>
</evidence>
<comment type="caution">
    <text evidence="8">The sequence shown here is derived from an EMBL/GenBank/DDBJ whole genome shotgun (WGS) entry which is preliminary data.</text>
</comment>
<evidence type="ECO:0000256" key="7">
    <source>
        <dbReference type="SAM" id="Phobius"/>
    </source>
</evidence>
<evidence type="ECO:0000313" key="8">
    <source>
        <dbReference type="EMBL" id="GAO97409.1"/>
    </source>
</evidence>
<feature type="transmembrane region" description="Helical" evidence="7">
    <location>
        <begin position="20"/>
        <end position="41"/>
    </location>
</feature>
<comment type="subcellular location">
    <subcellularLocation>
        <location evidence="1">Membrane</location>
        <topology evidence="1">Multi-pass membrane protein</topology>
    </subcellularLocation>
</comment>
<dbReference type="InterPro" id="IPR011701">
    <property type="entry name" value="MFS"/>
</dbReference>
<feature type="transmembrane region" description="Helical" evidence="7">
    <location>
        <begin position="89"/>
        <end position="108"/>
    </location>
</feature>